<sequence length="31" mass="3439">MRLNHHTLTCASSSVLLFRGHPLPFDSQCLG</sequence>
<accession>A0A0E9TYU3</accession>
<proteinExistence type="predicted"/>
<reference evidence="1" key="1">
    <citation type="submission" date="2014-11" db="EMBL/GenBank/DDBJ databases">
        <authorList>
            <person name="Amaro Gonzalez C."/>
        </authorList>
    </citation>
    <scope>NUCLEOTIDE SEQUENCE</scope>
</reference>
<organism evidence="1">
    <name type="scientific">Anguilla anguilla</name>
    <name type="common">European freshwater eel</name>
    <name type="synonym">Muraena anguilla</name>
    <dbReference type="NCBI Taxonomy" id="7936"/>
    <lineage>
        <taxon>Eukaryota</taxon>
        <taxon>Metazoa</taxon>
        <taxon>Chordata</taxon>
        <taxon>Craniata</taxon>
        <taxon>Vertebrata</taxon>
        <taxon>Euteleostomi</taxon>
        <taxon>Actinopterygii</taxon>
        <taxon>Neopterygii</taxon>
        <taxon>Teleostei</taxon>
        <taxon>Anguilliformes</taxon>
        <taxon>Anguillidae</taxon>
        <taxon>Anguilla</taxon>
    </lineage>
</organism>
<dbReference type="AlphaFoldDB" id="A0A0E9TYU3"/>
<dbReference type="EMBL" id="GBXM01050694">
    <property type="protein sequence ID" value="JAH57883.1"/>
    <property type="molecule type" value="Transcribed_RNA"/>
</dbReference>
<reference evidence="1" key="2">
    <citation type="journal article" date="2015" name="Fish Shellfish Immunol.">
        <title>Early steps in the European eel (Anguilla anguilla)-Vibrio vulnificus interaction in the gills: Role of the RtxA13 toxin.</title>
        <authorList>
            <person name="Callol A."/>
            <person name="Pajuelo D."/>
            <person name="Ebbesson L."/>
            <person name="Teles M."/>
            <person name="MacKenzie S."/>
            <person name="Amaro C."/>
        </authorList>
    </citation>
    <scope>NUCLEOTIDE SEQUENCE</scope>
</reference>
<name>A0A0E9TYU3_ANGAN</name>
<evidence type="ECO:0000313" key="1">
    <source>
        <dbReference type="EMBL" id="JAH57883.1"/>
    </source>
</evidence>
<protein>
    <submittedName>
        <fullName evidence="1">Uncharacterized protein</fullName>
    </submittedName>
</protein>